<dbReference type="InterPro" id="IPR027417">
    <property type="entry name" value="P-loop_NTPase"/>
</dbReference>
<feature type="region of interest" description="Disordered" evidence="3">
    <location>
        <begin position="660"/>
        <end position="811"/>
    </location>
</feature>
<dbReference type="CDD" id="cd07302">
    <property type="entry name" value="CHD"/>
    <property type="match status" value="1"/>
</dbReference>
<feature type="compositionally biased region" description="Low complexity" evidence="3">
    <location>
        <begin position="782"/>
        <end position="791"/>
    </location>
</feature>
<dbReference type="PANTHER" id="PTHR16305">
    <property type="entry name" value="TESTICULAR SOLUBLE ADENYLYL CYCLASE"/>
    <property type="match status" value="1"/>
</dbReference>
<dbReference type="PANTHER" id="PTHR16305:SF28">
    <property type="entry name" value="GUANYLATE CYCLASE DOMAIN-CONTAINING PROTEIN"/>
    <property type="match status" value="1"/>
</dbReference>
<dbReference type="InterPro" id="IPR001054">
    <property type="entry name" value="A/G_cyclase"/>
</dbReference>
<dbReference type="PROSITE" id="PS50125">
    <property type="entry name" value="GUANYLATE_CYCLASE_2"/>
    <property type="match status" value="1"/>
</dbReference>
<proteinExistence type="predicted"/>
<keyword evidence="1" id="KW-0547">Nucleotide-binding</keyword>
<reference evidence="5 6" key="1">
    <citation type="submission" date="2020-07" db="EMBL/GenBank/DDBJ databases">
        <title>Sequencing the genomes of 1000 actinobacteria strains.</title>
        <authorList>
            <person name="Klenk H.-P."/>
        </authorList>
    </citation>
    <scope>NUCLEOTIDE SEQUENCE [LARGE SCALE GENOMIC DNA]</scope>
    <source>
        <strain evidence="5 6">DSM 43814</strain>
    </source>
</reference>
<feature type="region of interest" description="Disordered" evidence="3">
    <location>
        <begin position="597"/>
        <end position="623"/>
    </location>
</feature>
<keyword evidence="6" id="KW-1185">Reference proteome</keyword>
<dbReference type="Pfam" id="PF00211">
    <property type="entry name" value="Guanylate_cyc"/>
    <property type="match status" value="1"/>
</dbReference>
<comment type="caution">
    <text evidence="5">The sequence shown here is derived from an EMBL/GenBank/DDBJ whole genome shotgun (WGS) entry which is preliminary data.</text>
</comment>
<dbReference type="Proteomes" id="UP000631553">
    <property type="component" value="Unassembled WGS sequence"/>
</dbReference>
<feature type="domain" description="Guanylate cyclase" evidence="4">
    <location>
        <begin position="46"/>
        <end position="174"/>
    </location>
</feature>
<dbReference type="SUPFAM" id="SSF52540">
    <property type="entry name" value="P-loop containing nucleoside triphosphate hydrolases"/>
    <property type="match status" value="1"/>
</dbReference>
<dbReference type="Pfam" id="PF13191">
    <property type="entry name" value="AAA_16"/>
    <property type="match status" value="1"/>
</dbReference>
<dbReference type="RefSeq" id="WP_179805345.1">
    <property type="nucleotide sequence ID" value="NZ_JACCCQ010000001.1"/>
</dbReference>
<evidence type="ECO:0000313" key="6">
    <source>
        <dbReference type="Proteomes" id="UP000631553"/>
    </source>
</evidence>
<evidence type="ECO:0000259" key="4">
    <source>
        <dbReference type="PROSITE" id="PS50125"/>
    </source>
</evidence>
<gene>
    <name evidence="5" type="ORF">HDA35_005537</name>
</gene>
<sequence length="811" mass="85117">MPLSTVATGREDYGRSGSARLAPRPDPEQPVTTSPWPVREERRVVSVLFADIVGSTALTERLDPEDVRALQRAYFDTVAGVLRHWHGVVEKYVGDAVMALFGARRSDGLDAYRAVRAALEIQRALDRRPMPGGVRLRVRVGVATGEAVVDLAAARDGGHGAASGAVTTTAARLQEYAPAGGVVVCAATHRATADLVDQRTLAPVALAGKALPVDVWRVTSPARSRRPRHEGPLVGRRRELATAQDQLVRAVREHRPRWVSLVGPDGIGRSRLLHELRHGLREVDGVAVRWCVAHCPPYPRGALGPVAELVRDLAGVRDSDPPAVVHRRLAALVDGLIAPARATPTVAALAALLAAPEGTAPATGGPAACRQLLLALAARQPVVVAVDDLDRAGPELDRFLRALFAAATLRGLPLAVVATHRPQLADPLPVPDDRRCRVALAPLGAVDTGRLLRRLLRHAGRPAALAGRLLPLVGGMPGYAGAYVAATGDGEPGLPEAVRRMASARLDLLDDARRAVLTAGAALGVGFTAPAVDRLLGWAPGRAAALLRRLATADALLRCDRHGRYEIVDPALRRTAYDRLPRAVRAEFARRAAQWQATASGRVAPTRSGPPAPRLATPRPADAEPAPALAVEQVSALAAEQIAAVAPEPVAALAASAAATDGGRDHHGAGTRRDLIAPDARSTVDGAGRWSTPPASSARHRVRDGVTRAADGRRPDLGWAPRSGGGHEDPVVPILPRLAAGPRRHGRASDTVAGHDRHLRSAPDGRAHRPPSPPAPTGRGSAAAVLALVHAAAERADRTPPHGGPPLKRVA</sequence>
<protein>
    <submittedName>
        <fullName evidence="5">Class 3 adenylate cyclase</fullName>
    </submittedName>
</protein>
<evidence type="ECO:0000256" key="1">
    <source>
        <dbReference type="ARBA" id="ARBA00022741"/>
    </source>
</evidence>
<dbReference type="InterPro" id="IPR041664">
    <property type="entry name" value="AAA_16"/>
</dbReference>
<evidence type="ECO:0000313" key="5">
    <source>
        <dbReference type="EMBL" id="NYF59706.1"/>
    </source>
</evidence>
<dbReference type="InterPro" id="IPR029787">
    <property type="entry name" value="Nucleotide_cyclase"/>
</dbReference>
<dbReference type="Gene3D" id="3.30.70.1230">
    <property type="entry name" value="Nucleotide cyclase"/>
    <property type="match status" value="1"/>
</dbReference>
<feature type="region of interest" description="Disordered" evidence="3">
    <location>
        <begin position="1"/>
        <end position="35"/>
    </location>
</feature>
<feature type="compositionally biased region" description="Basic and acidic residues" evidence="3">
    <location>
        <begin position="703"/>
        <end position="716"/>
    </location>
</feature>
<dbReference type="SUPFAM" id="SSF55073">
    <property type="entry name" value="Nucleotide cyclase"/>
    <property type="match status" value="1"/>
</dbReference>
<feature type="compositionally biased region" description="Basic and acidic residues" evidence="3">
    <location>
        <begin position="753"/>
        <end position="767"/>
    </location>
</feature>
<keyword evidence="2" id="KW-0067">ATP-binding</keyword>
<dbReference type="SMART" id="SM00044">
    <property type="entry name" value="CYCc"/>
    <property type="match status" value="1"/>
</dbReference>
<evidence type="ECO:0000256" key="2">
    <source>
        <dbReference type="ARBA" id="ARBA00022840"/>
    </source>
</evidence>
<name>A0ABX2RTN6_9ACTN</name>
<feature type="compositionally biased region" description="Basic and acidic residues" evidence="3">
    <location>
        <begin position="662"/>
        <end position="676"/>
    </location>
</feature>
<accession>A0ABX2RTN6</accession>
<dbReference type="EMBL" id="JACCCQ010000001">
    <property type="protein sequence ID" value="NYF59706.1"/>
    <property type="molecule type" value="Genomic_DNA"/>
</dbReference>
<organism evidence="5 6">
    <name type="scientific">Micromonospora purpureochromogenes</name>
    <dbReference type="NCBI Taxonomy" id="47872"/>
    <lineage>
        <taxon>Bacteria</taxon>
        <taxon>Bacillati</taxon>
        <taxon>Actinomycetota</taxon>
        <taxon>Actinomycetes</taxon>
        <taxon>Micromonosporales</taxon>
        <taxon>Micromonosporaceae</taxon>
        <taxon>Micromonospora</taxon>
    </lineage>
</organism>
<evidence type="ECO:0000256" key="3">
    <source>
        <dbReference type="SAM" id="MobiDB-lite"/>
    </source>
</evidence>